<dbReference type="GO" id="GO:0009279">
    <property type="term" value="C:cell outer membrane"/>
    <property type="evidence" value="ECO:0007669"/>
    <property type="project" value="UniProtKB-SubCell"/>
</dbReference>
<dbReference type="AlphaFoldDB" id="A0A9D5Q7M1"/>
<evidence type="ECO:0000256" key="5">
    <source>
        <dbReference type="ARBA" id="ARBA00022729"/>
    </source>
</evidence>
<sequence length="451" mass="50260">MNAWRRGWSVLIVGLIVGCSSLSWALTNEEVFSQFQFNFITPGARATALGGAFIGLADDATAVESNPAGLTKLGALEVSAEFKYFEYITNQFFDNEAISGEIRRKEFEDSVASLPFISVVYPYSGRDRTFVFSAYRQELINYKTSFRTGPDPLSVPGSEFAFFPVEASADLNVTNYGIGVAMEILQGTLSIAVSPRWSTMSLDSRSTRFDGDLTNEFTDPTSFSTDEIVNETCIDDEDNGFSVNAGVMWEPDSRISLGLVYRGGIEFNVTERPGREGFAVLDPTAAGDYDSDLAEFTLNIPDTFGAGVAFRAVDTDRHSLLFTMDVIHIRYEDLLEDFDILLGETYLDEDDYTVENVTEMHVGMEYEFKYPEQAPLRSLFLRAGIYSEPDHTIRYTADDIDEKQRFPGGEEQIHYTGGVGLVINEHIQIDTAANIADNNTQFSVSAVYRFY</sequence>
<dbReference type="SUPFAM" id="SSF56935">
    <property type="entry name" value="Porins"/>
    <property type="match status" value="1"/>
</dbReference>
<evidence type="ECO:0000313" key="9">
    <source>
        <dbReference type="Proteomes" id="UP000649604"/>
    </source>
</evidence>
<evidence type="ECO:0000256" key="4">
    <source>
        <dbReference type="ARBA" id="ARBA00022692"/>
    </source>
</evidence>
<proteinExistence type="inferred from homology"/>
<dbReference type="PANTHER" id="PTHR35093:SF8">
    <property type="entry name" value="OUTER MEMBRANE PROTEIN NMB0088-RELATED"/>
    <property type="match status" value="1"/>
</dbReference>
<protein>
    <submittedName>
        <fullName evidence="8">Uncharacterized protein</fullName>
    </submittedName>
</protein>
<keyword evidence="3" id="KW-1134">Transmembrane beta strand</keyword>
<dbReference type="EMBL" id="WJJP01000583">
    <property type="protein sequence ID" value="MBD3326442.1"/>
    <property type="molecule type" value="Genomic_DNA"/>
</dbReference>
<evidence type="ECO:0000256" key="1">
    <source>
        <dbReference type="ARBA" id="ARBA00004571"/>
    </source>
</evidence>
<dbReference type="Pfam" id="PF03349">
    <property type="entry name" value="Toluene_X"/>
    <property type="match status" value="1"/>
</dbReference>
<dbReference type="Proteomes" id="UP000649604">
    <property type="component" value="Unassembled WGS sequence"/>
</dbReference>
<keyword evidence="4" id="KW-0812">Transmembrane</keyword>
<comment type="subcellular location">
    <subcellularLocation>
        <location evidence="1">Cell outer membrane</location>
        <topology evidence="1">Multi-pass membrane protein</topology>
    </subcellularLocation>
</comment>
<evidence type="ECO:0000256" key="6">
    <source>
        <dbReference type="ARBA" id="ARBA00023136"/>
    </source>
</evidence>
<keyword evidence="5" id="KW-0732">Signal</keyword>
<comment type="similarity">
    <text evidence="2">Belongs to the OmpP1/FadL family.</text>
</comment>
<evidence type="ECO:0000256" key="3">
    <source>
        <dbReference type="ARBA" id="ARBA00022452"/>
    </source>
</evidence>
<keyword evidence="6" id="KW-0472">Membrane</keyword>
<evidence type="ECO:0000256" key="7">
    <source>
        <dbReference type="ARBA" id="ARBA00023237"/>
    </source>
</evidence>
<evidence type="ECO:0000256" key="2">
    <source>
        <dbReference type="ARBA" id="ARBA00008163"/>
    </source>
</evidence>
<organism evidence="8 9">
    <name type="scientific">candidate division KSB3 bacterium</name>
    <dbReference type="NCBI Taxonomy" id="2044937"/>
    <lineage>
        <taxon>Bacteria</taxon>
        <taxon>candidate division KSB3</taxon>
    </lineage>
</organism>
<gene>
    <name evidence="8" type="ORF">GF339_17795</name>
</gene>
<dbReference type="PANTHER" id="PTHR35093">
    <property type="entry name" value="OUTER MEMBRANE PROTEIN NMB0088-RELATED"/>
    <property type="match status" value="1"/>
</dbReference>
<dbReference type="PROSITE" id="PS51257">
    <property type="entry name" value="PROKAR_LIPOPROTEIN"/>
    <property type="match status" value="1"/>
</dbReference>
<accession>A0A9D5Q7M1</accession>
<name>A0A9D5Q7M1_9BACT</name>
<comment type="caution">
    <text evidence="8">The sequence shown here is derived from an EMBL/GenBank/DDBJ whole genome shotgun (WGS) entry which is preliminary data.</text>
</comment>
<keyword evidence="7" id="KW-0998">Cell outer membrane</keyword>
<dbReference type="GO" id="GO:0015483">
    <property type="term" value="F:long-chain fatty acid transporting porin activity"/>
    <property type="evidence" value="ECO:0007669"/>
    <property type="project" value="TreeGrafter"/>
</dbReference>
<evidence type="ECO:0000313" key="8">
    <source>
        <dbReference type="EMBL" id="MBD3326442.1"/>
    </source>
</evidence>
<reference evidence="8" key="1">
    <citation type="submission" date="2019-11" db="EMBL/GenBank/DDBJ databases">
        <title>Microbial mats filling the niche in hypersaline microbial mats.</title>
        <authorList>
            <person name="Wong H.L."/>
            <person name="Macleod F.I."/>
            <person name="White R.A. III"/>
            <person name="Burns B.P."/>
        </authorList>
    </citation>
    <scope>NUCLEOTIDE SEQUENCE</scope>
    <source>
        <strain evidence="8">Rbin_158</strain>
    </source>
</reference>
<dbReference type="InterPro" id="IPR005017">
    <property type="entry name" value="OMPP1/FadL/TodX"/>
</dbReference>
<dbReference type="Gene3D" id="2.40.160.60">
    <property type="entry name" value="Outer membrane protein transport protein (OMPP1/FadL/TodX)"/>
    <property type="match status" value="1"/>
</dbReference>